<protein>
    <submittedName>
        <fullName evidence="5">ATP-binding cassette domain-containing protein</fullName>
    </submittedName>
</protein>
<dbReference type="EMBL" id="DWWL01000057">
    <property type="protein sequence ID" value="HJC48192.1"/>
    <property type="molecule type" value="Genomic_DNA"/>
</dbReference>
<dbReference type="InterPro" id="IPR051309">
    <property type="entry name" value="ABCF_ATPase"/>
</dbReference>
<accession>A0A9D2T6D1</accession>
<proteinExistence type="predicted"/>
<keyword evidence="1" id="KW-0547">Nucleotide-binding</keyword>
<dbReference type="PANTHER" id="PTHR42855:SF2">
    <property type="entry name" value="DRUG RESISTANCE ABC TRANSPORTER,ATP-BINDING PROTEIN"/>
    <property type="match status" value="1"/>
</dbReference>
<keyword evidence="2 5" id="KW-0067">ATP-binding</keyword>
<dbReference type="PROSITE" id="PS50893">
    <property type="entry name" value="ABC_TRANSPORTER_2"/>
    <property type="match status" value="1"/>
</dbReference>
<dbReference type="SUPFAM" id="SSF52540">
    <property type="entry name" value="P-loop containing nucleoside triphosphate hydrolases"/>
    <property type="match status" value="2"/>
</dbReference>
<evidence type="ECO:0000313" key="6">
    <source>
        <dbReference type="Proteomes" id="UP000823883"/>
    </source>
</evidence>
<evidence type="ECO:0000313" key="5">
    <source>
        <dbReference type="EMBL" id="HJC48192.1"/>
    </source>
</evidence>
<reference evidence="5" key="1">
    <citation type="journal article" date="2021" name="PeerJ">
        <title>Extensive microbial diversity within the chicken gut microbiome revealed by metagenomics and culture.</title>
        <authorList>
            <person name="Gilroy R."/>
            <person name="Ravi A."/>
            <person name="Getino M."/>
            <person name="Pursley I."/>
            <person name="Horton D.L."/>
            <person name="Alikhan N.F."/>
            <person name="Baker D."/>
            <person name="Gharbi K."/>
            <person name="Hall N."/>
            <person name="Watson M."/>
            <person name="Adriaenssens E.M."/>
            <person name="Foster-Nyarko E."/>
            <person name="Jarju S."/>
            <person name="Secka A."/>
            <person name="Antonio M."/>
            <person name="Oren A."/>
            <person name="Chaudhuri R.R."/>
            <person name="La Ragione R."/>
            <person name="Hildebrand F."/>
            <person name="Pallen M.J."/>
        </authorList>
    </citation>
    <scope>NUCLEOTIDE SEQUENCE</scope>
    <source>
        <strain evidence="5">CHK183-5548</strain>
    </source>
</reference>
<dbReference type="PROSITE" id="PS00211">
    <property type="entry name" value="ABC_TRANSPORTER_1"/>
    <property type="match status" value="1"/>
</dbReference>
<dbReference type="InterPro" id="IPR003439">
    <property type="entry name" value="ABC_transporter-like_ATP-bd"/>
</dbReference>
<feature type="domain" description="ABC transporter" evidence="4">
    <location>
        <begin position="4"/>
        <end position="213"/>
    </location>
</feature>
<feature type="coiled-coil region" evidence="3">
    <location>
        <begin position="266"/>
        <end position="297"/>
    </location>
</feature>
<dbReference type="InterPro" id="IPR003593">
    <property type="entry name" value="AAA+_ATPase"/>
</dbReference>
<dbReference type="SMART" id="SM00382">
    <property type="entry name" value="AAA"/>
    <property type="match status" value="2"/>
</dbReference>
<dbReference type="AlphaFoldDB" id="A0A9D2T6D1"/>
<keyword evidence="3" id="KW-0175">Coiled coil</keyword>
<dbReference type="GO" id="GO:0016887">
    <property type="term" value="F:ATP hydrolysis activity"/>
    <property type="evidence" value="ECO:0007669"/>
    <property type="project" value="InterPro"/>
</dbReference>
<dbReference type="Pfam" id="PF00005">
    <property type="entry name" value="ABC_tran"/>
    <property type="match status" value="2"/>
</dbReference>
<gene>
    <name evidence="5" type="ORF">IAA04_09090</name>
</gene>
<comment type="caution">
    <text evidence="5">The sequence shown here is derived from an EMBL/GenBank/DDBJ whole genome shotgun (WGS) entry which is preliminary data.</text>
</comment>
<reference evidence="5" key="2">
    <citation type="submission" date="2021-04" db="EMBL/GenBank/DDBJ databases">
        <authorList>
            <person name="Gilroy R."/>
        </authorList>
    </citation>
    <scope>NUCLEOTIDE SEQUENCE</scope>
    <source>
        <strain evidence="5">CHK183-5548</strain>
    </source>
</reference>
<evidence type="ECO:0000256" key="3">
    <source>
        <dbReference type="SAM" id="Coils"/>
    </source>
</evidence>
<sequence>MSLIDVSGLTFRYEGSPDLVFDHVSFQADTDWKLGLIGRNGKGKTTLLKLLMGEYEYGGRITASVEFEYFPCPVEEKDLDTVDLFYTIQPDCQLWRVKKELSGLGMGEEVLERPFSSLSNGEQTKVLLALLFSRENGFLLIDEPTNHLDLEAREAVSRYLNTKKGFILVSHDRAFMDACVDHVLVLNRTSLEVQRGNFSSWRENRRRKDADEISRNEKLKKEIGRLSEASRQAGRWADSAEATKLGRGAAVHATQSITRAYIGEKSRRMQMRRKNLQRRLEREAEEKKGLLKDVETVEDIRLFPLSYRKEVLAEAKDLSLAYGGRTVCSGLSFQILRGRRTALCGRNGCGKSSVLKVLLESAGVAVPGPLPETFGKLETGSGLIVSWVPQSADFLAGSLTEFAAEWGIEERLLKALLRKLDFSREQFELDMKDYSAGQKKKVLLAGSLCTQAHLYVWDEPLNYIDVFSRMQLEELIRREEPTILLVEHDRTFLERIGADLVEIRS</sequence>
<dbReference type="GO" id="GO:0005524">
    <property type="term" value="F:ATP binding"/>
    <property type="evidence" value="ECO:0007669"/>
    <property type="project" value="UniProtKB-KW"/>
</dbReference>
<dbReference type="PANTHER" id="PTHR42855">
    <property type="entry name" value="ABC TRANSPORTER ATP-BINDING SUBUNIT"/>
    <property type="match status" value="1"/>
</dbReference>
<evidence type="ECO:0000256" key="2">
    <source>
        <dbReference type="ARBA" id="ARBA00022840"/>
    </source>
</evidence>
<dbReference type="Gene3D" id="3.40.50.300">
    <property type="entry name" value="P-loop containing nucleotide triphosphate hydrolases"/>
    <property type="match status" value="3"/>
</dbReference>
<dbReference type="Proteomes" id="UP000823883">
    <property type="component" value="Unassembled WGS sequence"/>
</dbReference>
<name>A0A9D2T6D1_9FIRM</name>
<organism evidence="5 6">
    <name type="scientific">Candidatus Lachnoclostridium pullistercoris</name>
    <dbReference type="NCBI Taxonomy" id="2838632"/>
    <lineage>
        <taxon>Bacteria</taxon>
        <taxon>Bacillati</taxon>
        <taxon>Bacillota</taxon>
        <taxon>Clostridia</taxon>
        <taxon>Lachnospirales</taxon>
        <taxon>Lachnospiraceae</taxon>
    </lineage>
</organism>
<evidence type="ECO:0000259" key="4">
    <source>
        <dbReference type="PROSITE" id="PS50893"/>
    </source>
</evidence>
<dbReference type="InterPro" id="IPR027417">
    <property type="entry name" value="P-loop_NTPase"/>
</dbReference>
<evidence type="ECO:0000256" key="1">
    <source>
        <dbReference type="ARBA" id="ARBA00022741"/>
    </source>
</evidence>
<dbReference type="InterPro" id="IPR017871">
    <property type="entry name" value="ABC_transporter-like_CS"/>
</dbReference>
<dbReference type="NCBIfam" id="NF000355">
    <property type="entry name" value="ribo_prot_ABC_F"/>
    <property type="match status" value="1"/>
</dbReference>
<dbReference type="CDD" id="cd03221">
    <property type="entry name" value="ABCF_EF-3"/>
    <property type="match status" value="2"/>
</dbReference>